<dbReference type="GO" id="GO:0016990">
    <property type="term" value="F:arginine deiminase activity"/>
    <property type="evidence" value="ECO:0007669"/>
    <property type="project" value="UniProtKB-EC"/>
</dbReference>
<sequence>MTFHVDSEVGTLRQAIVHRPGLELDRLTPTASTTCCSTT</sequence>
<dbReference type="Proteomes" id="UP000679307">
    <property type="component" value="Chromosome"/>
</dbReference>
<organism evidence="1 2">
    <name type="scientific">Nocardioides aquaticus</name>
    <dbReference type="NCBI Taxonomy" id="160826"/>
    <lineage>
        <taxon>Bacteria</taxon>
        <taxon>Bacillati</taxon>
        <taxon>Actinomycetota</taxon>
        <taxon>Actinomycetes</taxon>
        <taxon>Propionibacteriales</taxon>
        <taxon>Nocardioidaceae</taxon>
        <taxon>Nocardioides</taxon>
    </lineage>
</organism>
<dbReference type="EMBL" id="CP075371">
    <property type="protein sequence ID" value="QVT79819.1"/>
    <property type="molecule type" value="Genomic_DNA"/>
</dbReference>
<evidence type="ECO:0000313" key="2">
    <source>
        <dbReference type="Proteomes" id="UP000679307"/>
    </source>
</evidence>
<name>A0ABX8EHS7_9ACTN</name>
<keyword evidence="1" id="KW-0378">Hydrolase</keyword>
<evidence type="ECO:0000313" key="1">
    <source>
        <dbReference type="EMBL" id="QVT79819.1"/>
    </source>
</evidence>
<protein>
    <submittedName>
        <fullName evidence="1">Arginine deiminase</fullName>
        <ecNumber evidence="1">3.5.3.6</ecNumber>
    </submittedName>
</protein>
<proteinExistence type="predicted"/>
<reference evidence="1 2" key="1">
    <citation type="submission" date="2021-05" db="EMBL/GenBank/DDBJ databases">
        <title>Complete genome of Nocardioides aquaticus KCTC 9944T isolated from meromictic and hypersaline Ekho Lake, Antarctica.</title>
        <authorList>
            <person name="Hwang K."/>
            <person name="Kim K.M."/>
            <person name="Choe H."/>
        </authorList>
    </citation>
    <scope>NUCLEOTIDE SEQUENCE [LARGE SCALE GENOMIC DNA]</scope>
    <source>
        <strain evidence="1 2">KCTC 9944</strain>
    </source>
</reference>
<keyword evidence="2" id="KW-1185">Reference proteome</keyword>
<dbReference type="EC" id="3.5.3.6" evidence="1"/>
<accession>A0ABX8EHS7</accession>
<gene>
    <name evidence="1" type="primary">arcA_2</name>
    <name evidence="1" type="ORF">ENKNEFLB_02209</name>
</gene>